<dbReference type="InterPro" id="IPR011009">
    <property type="entry name" value="Kinase-like_dom_sf"/>
</dbReference>
<dbReference type="WBParaSite" id="HNAJ_0000291001-mRNA-1">
    <property type="protein sequence ID" value="HNAJ_0000291001-mRNA-1"/>
    <property type="gene ID" value="HNAJ_0000291001"/>
</dbReference>
<dbReference type="PANTHER" id="PTHR45832">
    <property type="entry name" value="SERINE/THREONINE-PROTEIN KINASE SAMKA-RELATED-RELATED"/>
    <property type="match status" value="1"/>
</dbReference>
<dbReference type="AlphaFoldDB" id="A0A0R3T772"/>
<dbReference type="EC" id="2.7.11.1" evidence="1"/>
<dbReference type="InterPro" id="IPR000719">
    <property type="entry name" value="Prot_kinase_dom"/>
</dbReference>
<dbReference type="EMBL" id="UZAE01001562">
    <property type="protein sequence ID" value="VDN98768.1"/>
    <property type="molecule type" value="Genomic_DNA"/>
</dbReference>
<reference evidence="5 6" key="2">
    <citation type="submission" date="2018-11" db="EMBL/GenBank/DDBJ databases">
        <authorList>
            <consortium name="Pathogen Informatics"/>
        </authorList>
    </citation>
    <scope>NUCLEOTIDE SEQUENCE [LARGE SCALE GENOMIC DNA]</scope>
</reference>
<sequence length="200" mass="22681">MHSCRQMKAKPPSFLLFQAVLMRSFTHPNIVKMYSSYMINNELWVIMEFMDCGALTSILTNIRLNEKHVATISIPILSALTFIHSNGIIHRDIKSDSILLSSDGRVKLSDFGFCATLTPQCPRRKSLVGTPYWMAPEVIARSPYNTSVDIWSFGVLVIEMIDGEPSLFNETPSVAMRLIRERFVPRLKHPENVSAEFESS</sequence>
<organism evidence="7">
    <name type="scientific">Rodentolepis nana</name>
    <name type="common">Dwarf tapeworm</name>
    <name type="synonym">Hymenolepis nana</name>
    <dbReference type="NCBI Taxonomy" id="102285"/>
    <lineage>
        <taxon>Eukaryota</taxon>
        <taxon>Metazoa</taxon>
        <taxon>Spiralia</taxon>
        <taxon>Lophotrochozoa</taxon>
        <taxon>Platyhelminthes</taxon>
        <taxon>Cestoda</taxon>
        <taxon>Eucestoda</taxon>
        <taxon>Cyclophyllidea</taxon>
        <taxon>Hymenolepididae</taxon>
        <taxon>Rodentolepis</taxon>
    </lineage>
</organism>
<dbReference type="GO" id="GO:0004674">
    <property type="term" value="F:protein serine/threonine kinase activity"/>
    <property type="evidence" value="ECO:0007669"/>
    <property type="project" value="UniProtKB-EC"/>
</dbReference>
<evidence type="ECO:0000259" key="4">
    <source>
        <dbReference type="PROSITE" id="PS50011"/>
    </source>
</evidence>
<feature type="domain" description="Protein kinase" evidence="4">
    <location>
        <begin position="1"/>
        <end position="200"/>
    </location>
</feature>
<evidence type="ECO:0000313" key="5">
    <source>
        <dbReference type="EMBL" id="VDN98768.1"/>
    </source>
</evidence>
<dbReference type="Pfam" id="PF00069">
    <property type="entry name" value="Pkinase"/>
    <property type="match status" value="1"/>
</dbReference>
<dbReference type="PANTHER" id="PTHR45832:SF8">
    <property type="entry name" value="PROTEIN KINASE DOMAIN-CONTAINING PROTEIN"/>
    <property type="match status" value="1"/>
</dbReference>
<dbReference type="InterPro" id="IPR051931">
    <property type="entry name" value="PAK3-like"/>
</dbReference>
<keyword evidence="2" id="KW-0547">Nucleotide-binding</keyword>
<gene>
    <name evidence="5" type="ORF">HNAJ_LOCUS2909</name>
</gene>
<reference evidence="7" key="1">
    <citation type="submission" date="2017-02" db="UniProtKB">
        <authorList>
            <consortium name="WormBaseParasite"/>
        </authorList>
    </citation>
    <scope>IDENTIFICATION</scope>
</reference>
<dbReference type="STRING" id="102285.A0A0R3T772"/>
<evidence type="ECO:0000313" key="7">
    <source>
        <dbReference type="WBParaSite" id="HNAJ_0000291001-mRNA-1"/>
    </source>
</evidence>
<dbReference type="OrthoDB" id="1022360at2759"/>
<evidence type="ECO:0000256" key="1">
    <source>
        <dbReference type="ARBA" id="ARBA00012513"/>
    </source>
</evidence>
<dbReference type="Gene3D" id="1.10.510.10">
    <property type="entry name" value="Transferase(Phosphotransferase) domain 1"/>
    <property type="match status" value="1"/>
</dbReference>
<keyword evidence="3" id="KW-0067">ATP-binding</keyword>
<evidence type="ECO:0000313" key="6">
    <source>
        <dbReference type="Proteomes" id="UP000278807"/>
    </source>
</evidence>
<dbReference type="SUPFAM" id="SSF56112">
    <property type="entry name" value="Protein kinase-like (PK-like)"/>
    <property type="match status" value="1"/>
</dbReference>
<dbReference type="Proteomes" id="UP000278807">
    <property type="component" value="Unassembled WGS sequence"/>
</dbReference>
<protein>
    <recommendedName>
        <fullName evidence="1">non-specific serine/threonine protein kinase</fullName>
        <ecNumber evidence="1">2.7.11.1</ecNumber>
    </recommendedName>
</protein>
<accession>A0A0R3T772</accession>
<dbReference type="PROSITE" id="PS50011">
    <property type="entry name" value="PROTEIN_KINASE_DOM"/>
    <property type="match status" value="1"/>
</dbReference>
<evidence type="ECO:0000256" key="3">
    <source>
        <dbReference type="ARBA" id="ARBA00022840"/>
    </source>
</evidence>
<name>A0A0R3T772_RODNA</name>
<evidence type="ECO:0000256" key="2">
    <source>
        <dbReference type="ARBA" id="ARBA00022741"/>
    </source>
</evidence>
<keyword evidence="6" id="KW-1185">Reference proteome</keyword>
<dbReference type="GO" id="GO:0005524">
    <property type="term" value="F:ATP binding"/>
    <property type="evidence" value="ECO:0007669"/>
    <property type="project" value="UniProtKB-KW"/>
</dbReference>
<proteinExistence type="predicted"/>